<dbReference type="PANTHER" id="PTHR12586">
    <property type="entry name" value="CDP-DIACYLGLYCEROL--SERINE O-PHOSPHATIDYLTRANSFERASE"/>
    <property type="match status" value="1"/>
</dbReference>
<evidence type="ECO:0000256" key="2">
    <source>
        <dbReference type="ARBA" id="ARBA00010682"/>
    </source>
</evidence>
<dbReference type="SMART" id="SM00155">
    <property type="entry name" value="PLDc"/>
    <property type="match status" value="2"/>
</dbReference>
<dbReference type="EC" id="2.7.8.5" evidence="10"/>
<feature type="region of interest" description="Disordered" evidence="11">
    <location>
        <begin position="17"/>
        <end position="44"/>
    </location>
</feature>
<dbReference type="Gene3D" id="3.30.870.10">
    <property type="entry name" value="Endonuclease Chain A"/>
    <property type="match status" value="2"/>
</dbReference>
<dbReference type="InterPro" id="IPR001736">
    <property type="entry name" value="PLipase_D/transphosphatidylase"/>
</dbReference>
<organism evidence="13 14">
    <name type="scientific">Neodothiora populina</name>
    <dbReference type="NCBI Taxonomy" id="2781224"/>
    <lineage>
        <taxon>Eukaryota</taxon>
        <taxon>Fungi</taxon>
        <taxon>Dikarya</taxon>
        <taxon>Ascomycota</taxon>
        <taxon>Pezizomycotina</taxon>
        <taxon>Dothideomycetes</taxon>
        <taxon>Dothideomycetidae</taxon>
        <taxon>Dothideales</taxon>
        <taxon>Dothioraceae</taxon>
        <taxon>Neodothiora</taxon>
    </lineage>
</organism>
<dbReference type="RefSeq" id="XP_069200165.1">
    <property type="nucleotide sequence ID" value="XM_069343073.1"/>
</dbReference>
<keyword evidence="5" id="KW-0677">Repeat</keyword>
<comment type="pathway">
    <text evidence="1 10">Phospholipid metabolism; phosphatidylglycerol biosynthesis; phosphatidylglycerol from CDP-diacylglycerol: step 1/2.</text>
</comment>
<keyword evidence="7 10" id="KW-0594">Phospholipid biosynthesis</keyword>
<feature type="compositionally biased region" description="Low complexity" evidence="11">
    <location>
        <begin position="33"/>
        <end position="44"/>
    </location>
</feature>
<evidence type="ECO:0000256" key="3">
    <source>
        <dbReference type="ARBA" id="ARBA00022516"/>
    </source>
</evidence>
<name>A0ABR3PCT1_9PEZI</name>
<dbReference type="Proteomes" id="UP001562354">
    <property type="component" value="Unassembled WGS sequence"/>
</dbReference>
<keyword evidence="3 10" id="KW-0444">Lipid biosynthesis</keyword>
<keyword evidence="8 10" id="KW-1208">Phospholipid metabolism</keyword>
<dbReference type="CDD" id="cd09137">
    <property type="entry name" value="PLDc_PGS1_euk_2"/>
    <property type="match status" value="1"/>
</dbReference>
<keyword evidence="4 10" id="KW-0808">Transferase</keyword>
<protein>
    <recommendedName>
        <fullName evidence="10">CDP-diacylglycerol--glycerol-3-phosphate 3-phosphatidyltransferase</fullName>
        <ecNumber evidence="10">2.7.8.5</ecNumber>
    </recommendedName>
</protein>
<reference evidence="13 14" key="1">
    <citation type="submission" date="2024-07" db="EMBL/GenBank/DDBJ databases">
        <title>Draft sequence of the Neodothiora populina.</title>
        <authorList>
            <person name="Drown D.D."/>
            <person name="Schuette U.S."/>
            <person name="Buechlein A.B."/>
            <person name="Rusch D.R."/>
            <person name="Winton L.W."/>
            <person name="Adams G.A."/>
        </authorList>
    </citation>
    <scope>NUCLEOTIDE SEQUENCE [LARGE SCALE GENOMIC DNA]</scope>
    <source>
        <strain evidence="13 14">CPC 39397</strain>
    </source>
</reference>
<dbReference type="PANTHER" id="PTHR12586:SF1">
    <property type="entry name" value="CDP-DIACYLGLYCEROL--GLYCEROL-3-PHOSPHATE 3-PHOSPHATIDYLTRANSFERASE, MITOCHONDRIAL"/>
    <property type="match status" value="1"/>
</dbReference>
<evidence type="ECO:0000313" key="14">
    <source>
        <dbReference type="Proteomes" id="UP001562354"/>
    </source>
</evidence>
<keyword evidence="10" id="KW-0496">Mitochondrion</keyword>
<dbReference type="EMBL" id="JBFMKM010000009">
    <property type="protein sequence ID" value="KAL1303890.1"/>
    <property type="molecule type" value="Genomic_DNA"/>
</dbReference>
<keyword evidence="10" id="KW-0067">ATP-binding</keyword>
<proteinExistence type="inferred from homology"/>
<evidence type="ECO:0000256" key="10">
    <source>
        <dbReference type="RuleBase" id="RU365024"/>
    </source>
</evidence>
<evidence type="ECO:0000256" key="4">
    <source>
        <dbReference type="ARBA" id="ARBA00022679"/>
    </source>
</evidence>
<sequence length="531" mass="58265">MFARTLRVGCRRASSRGLRTASLPQKSTRRRYSNASSATATNAAPASSPVAALGGLTSELDKLSPRFDVNASQIRILKDPSEFYETLKAKISTAQKRVYLSTLYIGKKEHELIATVRDALKRNPELKVSFLTDALRGTRETPDPSCATLLASLVQEFGPHRVEVCMYHTPNLTGIRKALLPKRINEGWGLQHMKLYGVDDEIIMSGANLSDDYFTNRQDRYHLISSKEIADYFEKIHKTVCTISYQVTPSSSAPGGFTLDWPSTKAQPEPLSDPTSYMNAARGLLAPLLQPSAIGTEASKREKTDTQLYPLLQLTPLLKANDTSTELPAMNSILSRLASPGFRGSKWTFTAGYFNMTPWLRELLLASSSSSGTVVAASPWANGFYGSKGVSGMLPAAYTYLGKTFLGSVSKAGLADKIKLKEWRRGTVNEAGGWTYHAKGLWITLPGDQGPCISIIGSSNYTKRSYSLDLEANVAIVTRNEGLMKRLGEEEAWLQEYAAVVDKSTFEKTQRRVGLHVRIAMWIVTAVGGAL</sequence>
<feature type="domain" description="PLD phosphodiesterase" evidence="12">
    <location>
        <begin position="187"/>
        <end position="213"/>
    </location>
</feature>
<keyword evidence="14" id="KW-1185">Reference proteome</keyword>
<accession>A0ABR3PCT1</accession>
<evidence type="ECO:0000256" key="7">
    <source>
        <dbReference type="ARBA" id="ARBA00023209"/>
    </source>
</evidence>
<dbReference type="Pfam" id="PF13091">
    <property type="entry name" value="PLDc_2"/>
    <property type="match status" value="1"/>
</dbReference>
<dbReference type="SUPFAM" id="SSF56024">
    <property type="entry name" value="Phospholipase D/nuclease"/>
    <property type="match status" value="1"/>
</dbReference>
<comment type="similarity">
    <text evidence="2 10">Belongs to the CDP-alcohol phosphatidyltransferase class-II family.</text>
</comment>
<keyword evidence="10" id="KW-0547">Nucleotide-binding</keyword>
<evidence type="ECO:0000256" key="11">
    <source>
        <dbReference type="SAM" id="MobiDB-lite"/>
    </source>
</evidence>
<evidence type="ECO:0000256" key="5">
    <source>
        <dbReference type="ARBA" id="ARBA00022737"/>
    </source>
</evidence>
<gene>
    <name evidence="13" type="ORF">AAFC00_000344</name>
</gene>
<evidence type="ECO:0000256" key="9">
    <source>
        <dbReference type="ARBA" id="ARBA00048586"/>
    </source>
</evidence>
<dbReference type="CDD" id="cd09135">
    <property type="entry name" value="PLDc_PGS1_euk_1"/>
    <property type="match status" value="1"/>
</dbReference>
<dbReference type="InterPro" id="IPR016270">
    <property type="entry name" value="PGS1"/>
</dbReference>
<dbReference type="GeneID" id="95974047"/>
<evidence type="ECO:0000313" key="13">
    <source>
        <dbReference type="EMBL" id="KAL1303890.1"/>
    </source>
</evidence>
<evidence type="ECO:0000256" key="6">
    <source>
        <dbReference type="ARBA" id="ARBA00023098"/>
    </source>
</evidence>
<evidence type="ECO:0000256" key="8">
    <source>
        <dbReference type="ARBA" id="ARBA00023264"/>
    </source>
</evidence>
<comment type="catalytic activity">
    <reaction evidence="9 10">
        <text>a CDP-1,2-diacyl-sn-glycerol + sn-glycerol 3-phosphate = a 1,2-diacyl-sn-glycero-3-phospho-(1'-sn-glycero-3'-phosphate) + CMP + H(+)</text>
        <dbReference type="Rhea" id="RHEA:12593"/>
        <dbReference type="ChEBI" id="CHEBI:15378"/>
        <dbReference type="ChEBI" id="CHEBI:57597"/>
        <dbReference type="ChEBI" id="CHEBI:58332"/>
        <dbReference type="ChEBI" id="CHEBI:60110"/>
        <dbReference type="ChEBI" id="CHEBI:60377"/>
        <dbReference type="EC" id="2.7.8.5"/>
    </reaction>
</comment>
<evidence type="ECO:0000256" key="1">
    <source>
        <dbReference type="ARBA" id="ARBA00005042"/>
    </source>
</evidence>
<evidence type="ECO:0000259" key="12">
    <source>
        <dbReference type="PROSITE" id="PS50035"/>
    </source>
</evidence>
<dbReference type="PROSITE" id="PS50035">
    <property type="entry name" value="PLD"/>
    <property type="match status" value="1"/>
</dbReference>
<keyword evidence="6 10" id="KW-0443">Lipid metabolism</keyword>
<dbReference type="InterPro" id="IPR025202">
    <property type="entry name" value="PLD-like_dom"/>
</dbReference>
<comment type="caution">
    <text evidence="13">The sequence shown here is derived from an EMBL/GenBank/DDBJ whole genome shotgun (WGS) entry which is preliminary data.</text>
</comment>
<dbReference type="PIRSF" id="PIRSF000850">
    <property type="entry name" value="Phospholipase_D_PSS"/>
    <property type="match status" value="1"/>
</dbReference>
<comment type="subcellular location">
    <subcellularLocation>
        <location evidence="10">Mitochondrion</location>
    </subcellularLocation>
</comment>
<comment type="function">
    <text evidence="10">Functions in the biosynthesis of the anionic phospholipids phosphatidylglycerol and cardiolipin.</text>
</comment>